<proteinExistence type="predicted"/>
<dbReference type="GO" id="GO:0003677">
    <property type="term" value="F:DNA binding"/>
    <property type="evidence" value="ECO:0007669"/>
    <property type="project" value="UniProtKB-KW"/>
</dbReference>
<gene>
    <name evidence="7" type="ORF">IAD50_06115</name>
</gene>
<feature type="domain" description="Helicase ATP-binding" evidence="6">
    <location>
        <begin position="274"/>
        <end position="432"/>
    </location>
</feature>
<dbReference type="PROSITE" id="PS51192">
    <property type="entry name" value="HELICASE_ATP_BIND_1"/>
    <property type="match status" value="1"/>
</dbReference>
<dbReference type="Pfam" id="PF00270">
    <property type="entry name" value="DEAD"/>
    <property type="match status" value="1"/>
</dbReference>
<keyword evidence="3 7" id="KW-0347">Helicase</keyword>
<dbReference type="InterPro" id="IPR014001">
    <property type="entry name" value="Helicase_ATP-bd"/>
</dbReference>
<dbReference type="InterPro" id="IPR011545">
    <property type="entry name" value="DEAD/DEAH_box_helicase_dom"/>
</dbReference>
<evidence type="ECO:0000256" key="3">
    <source>
        <dbReference type="ARBA" id="ARBA00022806"/>
    </source>
</evidence>
<keyword evidence="2" id="KW-0378">Hydrolase</keyword>
<evidence type="ECO:0000313" key="8">
    <source>
        <dbReference type="Proteomes" id="UP000824089"/>
    </source>
</evidence>
<reference evidence="7" key="1">
    <citation type="submission" date="2020-10" db="EMBL/GenBank/DDBJ databases">
        <authorList>
            <person name="Gilroy R."/>
        </authorList>
    </citation>
    <scope>NUCLEOTIDE SEQUENCE</scope>
    <source>
        <strain evidence="7">CHK195-4489</strain>
    </source>
</reference>
<dbReference type="InterPro" id="IPR012340">
    <property type="entry name" value="NA-bd_OB-fold"/>
</dbReference>
<evidence type="ECO:0000256" key="2">
    <source>
        <dbReference type="ARBA" id="ARBA00022801"/>
    </source>
</evidence>
<dbReference type="SUPFAM" id="SSF50249">
    <property type="entry name" value="Nucleic acid-binding proteins"/>
    <property type="match status" value="1"/>
</dbReference>
<protein>
    <submittedName>
        <fullName evidence="7">DEAD/DEAH box helicase</fullName>
    </submittedName>
</protein>
<name>A0A9D1LB20_9CLOT</name>
<dbReference type="Gene3D" id="2.40.50.140">
    <property type="entry name" value="Nucleic acid-binding proteins"/>
    <property type="match status" value="1"/>
</dbReference>
<dbReference type="GO" id="GO:0003678">
    <property type="term" value="F:DNA helicase activity"/>
    <property type="evidence" value="ECO:0007669"/>
    <property type="project" value="TreeGrafter"/>
</dbReference>
<organism evidence="7 8">
    <name type="scientific">Candidatus Egerieisoma faecipullorum</name>
    <dbReference type="NCBI Taxonomy" id="2840963"/>
    <lineage>
        <taxon>Bacteria</taxon>
        <taxon>Bacillati</taxon>
        <taxon>Bacillota</taxon>
        <taxon>Clostridia</taxon>
        <taxon>Eubacteriales</taxon>
        <taxon>Clostridiaceae</taxon>
        <taxon>Clostridiaceae incertae sedis</taxon>
        <taxon>Candidatus Egerieisoma</taxon>
    </lineage>
</organism>
<dbReference type="Proteomes" id="UP000824089">
    <property type="component" value="Unassembled WGS sequence"/>
</dbReference>
<dbReference type="PANTHER" id="PTHR47964:SF1">
    <property type="entry name" value="ATP-DEPENDENT DNA HELICASE HOMOLOG RECG, CHLOROPLASTIC"/>
    <property type="match status" value="1"/>
</dbReference>
<keyword evidence="3 7" id="KW-0067">ATP-binding</keyword>
<dbReference type="CDD" id="cd04488">
    <property type="entry name" value="RecG_wedge_OBF"/>
    <property type="match status" value="1"/>
</dbReference>
<dbReference type="GO" id="GO:0006281">
    <property type="term" value="P:DNA repair"/>
    <property type="evidence" value="ECO:0007669"/>
    <property type="project" value="UniProtKB-KW"/>
</dbReference>
<dbReference type="AlphaFoldDB" id="A0A9D1LB20"/>
<evidence type="ECO:0000256" key="1">
    <source>
        <dbReference type="ARBA" id="ARBA00022763"/>
    </source>
</evidence>
<sequence>MPPIPVTFLKGVKTARAAQLAQLGVYTVDDLCNLYPRSYEDRSVVRKISELREGEAATVCAYVRNTDTRMQKNRLSITSIRICDETGEMNLSVFNGKYPPPALRRGELCAFYGKISRDSYGFHMTNPAFTKYADGWNAAFFTIQPVYPLTKGLTQNLLRGIVAEALKTAPPEYETLPIALLQKYRLMPRGLALQNIHFPRSAADLEESRRRLKFEELFTMQLMLLLLKDAEDRVRNAISFRSAFADAEIQRFTETLPFELSEGQKRVWKEISENMDANRAMNRLVLGDVGSGKTILAVLAMLKAALAGYQAVYMAPTEILAEQHYGTIRSLLAPFGIRTELITGALSAKEKKEALFAVENGTAQCIVGTHALIQPSVKYFKLGLAITDEQHRFGVKQRALLAEQGNTPDVLVMTATPIPRTLALILYGDMDL</sequence>
<dbReference type="Gene3D" id="3.40.50.300">
    <property type="entry name" value="P-loop containing nucleotide triphosphate hydrolases"/>
    <property type="match status" value="1"/>
</dbReference>
<reference evidence="7" key="2">
    <citation type="journal article" date="2021" name="PeerJ">
        <title>Extensive microbial diversity within the chicken gut microbiome revealed by metagenomics and culture.</title>
        <authorList>
            <person name="Gilroy R."/>
            <person name="Ravi A."/>
            <person name="Getino M."/>
            <person name="Pursley I."/>
            <person name="Horton D.L."/>
            <person name="Alikhan N.F."/>
            <person name="Baker D."/>
            <person name="Gharbi K."/>
            <person name="Hall N."/>
            <person name="Watson M."/>
            <person name="Adriaenssens E.M."/>
            <person name="Foster-Nyarko E."/>
            <person name="Jarju S."/>
            <person name="Secka A."/>
            <person name="Antonio M."/>
            <person name="Oren A."/>
            <person name="Chaudhuri R.R."/>
            <person name="La Ragione R."/>
            <person name="Hildebrand F."/>
            <person name="Pallen M.J."/>
        </authorList>
    </citation>
    <scope>NUCLEOTIDE SEQUENCE</scope>
    <source>
        <strain evidence="7">CHK195-4489</strain>
    </source>
</reference>
<dbReference type="EMBL" id="DVMM01000128">
    <property type="protein sequence ID" value="HIU29857.1"/>
    <property type="molecule type" value="Genomic_DNA"/>
</dbReference>
<feature type="non-terminal residue" evidence="7">
    <location>
        <position position="432"/>
    </location>
</feature>
<dbReference type="GO" id="GO:0016787">
    <property type="term" value="F:hydrolase activity"/>
    <property type="evidence" value="ECO:0007669"/>
    <property type="project" value="UniProtKB-KW"/>
</dbReference>
<keyword evidence="1" id="KW-0227">DNA damage</keyword>
<dbReference type="CDD" id="cd17992">
    <property type="entry name" value="DEXHc_RecG"/>
    <property type="match status" value="1"/>
</dbReference>
<dbReference type="InterPro" id="IPR033454">
    <property type="entry name" value="RecG_wedge"/>
</dbReference>
<evidence type="ECO:0000259" key="6">
    <source>
        <dbReference type="PROSITE" id="PS51192"/>
    </source>
</evidence>
<comment type="caution">
    <text evidence="7">The sequence shown here is derived from an EMBL/GenBank/DDBJ whole genome shotgun (WGS) entry which is preliminary data.</text>
</comment>
<keyword evidence="3 7" id="KW-0547">Nucleotide-binding</keyword>
<dbReference type="SUPFAM" id="SSF52540">
    <property type="entry name" value="P-loop containing nucleoside triphosphate hydrolases"/>
    <property type="match status" value="1"/>
</dbReference>
<evidence type="ECO:0000313" key="7">
    <source>
        <dbReference type="EMBL" id="HIU29857.1"/>
    </source>
</evidence>
<accession>A0A9D1LB20</accession>
<dbReference type="InterPro" id="IPR047112">
    <property type="entry name" value="RecG/Mfd"/>
</dbReference>
<dbReference type="PANTHER" id="PTHR47964">
    <property type="entry name" value="ATP-DEPENDENT DNA HELICASE HOMOLOG RECG, CHLOROPLASTIC"/>
    <property type="match status" value="1"/>
</dbReference>
<dbReference type="SMART" id="SM00487">
    <property type="entry name" value="DEXDc"/>
    <property type="match status" value="1"/>
</dbReference>
<keyword evidence="4" id="KW-0238">DNA-binding</keyword>
<keyword evidence="5" id="KW-0234">DNA repair</keyword>
<evidence type="ECO:0000256" key="4">
    <source>
        <dbReference type="ARBA" id="ARBA00023125"/>
    </source>
</evidence>
<evidence type="ECO:0000256" key="5">
    <source>
        <dbReference type="ARBA" id="ARBA00023204"/>
    </source>
</evidence>
<dbReference type="Pfam" id="PF17191">
    <property type="entry name" value="RecG_wedge"/>
    <property type="match status" value="1"/>
</dbReference>
<dbReference type="GO" id="GO:0005524">
    <property type="term" value="F:ATP binding"/>
    <property type="evidence" value="ECO:0007669"/>
    <property type="project" value="InterPro"/>
</dbReference>
<dbReference type="InterPro" id="IPR027417">
    <property type="entry name" value="P-loop_NTPase"/>
</dbReference>